<sequence>MDRIKKLFKKNSTADKAKARRRNIRRSQSMPLGGYYYEDDPKAVYRGKKPLEVSRIRHIPPTDRDLPNNYRGVSVLDISQLTDAQKAREWWYRKQGQPDTPQRIEIRRAVKAAFPTALASPSHSKPAVSQVNRASPDDMYCMFVGGNTMSPVAPDETDDSIFGKKLKADLRTRYDRACGPAERTPTEPVPRPKLRGSYSTMDLNSSARMRCGPASRQPEVHHVYRQPTQQSRRGETGTYASNSQAHRDGRNKPLPKLPTDTEPHVRMPKVTSSTDQAASFDRLFKESRKVVNTQKYHPNPPGWI</sequence>
<dbReference type="OrthoDB" id="2866100at2759"/>
<keyword evidence="3" id="KW-1185">Reference proteome</keyword>
<comment type="caution">
    <text evidence="2">The sequence shown here is derived from an EMBL/GenBank/DDBJ whole genome shotgun (WGS) entry which is preliminary data.</text>
</comment>
<evidence type="ECO:0000313" key="2">
    <source>
        <dbReference type="EMBL" id="KAF9501726.1"/>
    </source>
</evidence>
<feature type="region of interest" description="Disordered" evidence="1">
    <location>
        <begin position="178"/>
        <end position="197"/>
    </location>
</feature>
<protein>
    <submittedName>
        <fullName evidence="2">Uncharacterized protein</fullName>
    </submittedName>
</protein>
<feature type="region of interest" description="Disordered" evidence="1">
    <location>
        <begin position="1"/>
        <end position="32"/>
    </location>
</feature>
<dbReference type="EMBL" id="MU154522">
    <property type="protein sequence ID" value="KAF9501726.1"/>
    <property type="molecule type" value="Genomic_DNA"/>
</dbReference>
<gene>
    <name evidence="2" type="ORF">BDN71DRAFT_479296</name>
</gene>
<evidence type="ECO:0000256" key="1">
    <source>
        <dbReference type="SAM" id="MobiDB-lite"/>
    </source>
</evidence>
<proteinExistence type="predicted"/>
<feature type="region of interest" description="Disordered" evidence="1">
    <location>
        <begin position="204"/>
        <end position="277"/>
    </location>
</feature>
<name>A0A9P6DCJ5_PLEER</name>
<evidence type="ECO:0000313" key="3">
    <source>
        <dbReference type="Proteomes" id="UP000807025"/>
    </source>
</evidence>
<accession>A0A9P6DCJ5</accession>
<reference evidence="2" key="1">
    <citation type="submission" date="2020-11" db="EMBL/GenBank/DDBJ databases">
        <authorList>
            <consortium name="DOE Joint Genome Institute"/>
            <person name="Ahrendt S."/>
            <person name="Riley R."/>
            <person name="Andreopoulos W."/>
            <person name="Labutti K."/>
            <person name="Pangilinan J."/>
            <person name="Ruiz-Duenas F.J."/>
            <person name="Barrasa J.M."/>
            <person name="Sanchez-Garcia M."/>
            <person name="Camarero S."/>
            <person name="Miyauchi S."/>
            <person name="Serrano A."/>
            <person name="Linde D."/>
            <person name="Babiker R."/>
            <person name="Drula E."/>
            <person name="Ayuso-Fernandez I."/>
            <person name="Pacheco R."/>
            <person name="Padilla G."/>
            <person name="Ferreira P."/>
            <person name="Barriuso J."/>
            <person name="Kellner H."/>
            <person name="Castanera R."/>
            <person name="Alfaro M."/>
            <person name="Ramirez L."/>
            <person name="Pisabarro A.G."/>
            <person name="Kuo A."/>
            <person name="Tritt A."/>
            <person name="Lipzen A."/>
            <person name="He G."/>
            <person name="Yan M."/>
            <person name="Ng V."/>
            <person name="Cullen D."/>
            <person name="Martin F."/>
            <person name="Rosso M.-N."/>
            <person name="Henrissat B."/>
            <person name="Hibbett D."/>
            <person name="Martinez A.T."/>
            <person name="Grigoriev I.V."/>
        </authorList>
    </citation>
    <scope>NUCLEOTIDE SEQUENCE</scope>
    <source>
        <strain evidence="2">ATCC 90797</strain>
    </source>
</reference>
<dbReference type="Proteomes" id="UP000807025">
    <property type="component" value="Unassembled WGS sequence"/>
</dbReference>
<organism evidence="2 3">
    <name type="scientific">Pleurotus eryngii</name>
    <name type="common">Boletus of the steppes</name>
    <dbReference type="NCBI Taxonomy" id="5323"/>
    <lineage>
        <taxon>Eukaryota</taxon>
        <taxon>Fungi</taxon>
        <taxon>Dikarya</taxon>
        <taxon>Basidiomycota</taxon>
        <taxon>Agaricomycotina</taxon>
        <taxon>Agaricomycetes</taxon>
        <taxon>Agaricomycetidae</taxon>
        <taxon>Agaricales</taxon>
        <taxon>Pleurotineae</taxon>
        <taxon>Pleurotaceae</taxon>
        <taxon>Pleurotus</taxon>
    </lineage>
</organism>
<dbReference type="AlphaFoldDB" id="A0A9P6DCJ5"/>